<dbReference type="PANTHER" id="PTHR11481:SF64">
    <property type="entry name" value="FC RECEPTOR-LIKE PROTEIN 4"/>
    <property type="match status" value="1"/>
</dbReference>
<keyword evidence="6" id="KW-1185">Reference proteome</keyword>
<dbReference type="PANTHER" id="PTHR11481">
    <property type="entry name" value="IMMUNOGLOBULIN FC RECEPTOR"/>
    <property type="match status" value="1"/>
</dbReference>
<dbReference type="GO" id="GO:0007166">
    <property type="term" value="P:cell surface receptor signaling pathway"/>
    <property type="evidence" value="ECO:0007669"/>
    <property type="project" value="TreeGrafter"/>
</dbReference>
<evidence type="ECO:0000313" key="5">
    <source>
        <dbReference type="EMBL" id="CAK6955470.1"/>
    </source>
</evidence>
<comment type="caution">
    <text evidence="5">The sequence shown here is derived from an EMBL/GenBank/DDBJ whole genome shotgun (WGS) entry which is preliminary data.</text>
</comment>
<dbReference type="EMBL" id="CAWUFR010000022">
    <property type="protein sequence ID" value="CAK6955470.1"/>
    <property type="molecule type" value="Genomic_DNA"/>
</dbReference>
<name>A0AAV1N7J3_SCOSC</name>
<reference evidence="5 6" key="1">
    <citation type="submission" date="2024-01" db="EMBL/GenBank/DDBJ databases">
        <authorList>
            <person name="Alioto T."/>
            <person name="Alioto T."/>
            <person name="Gomez Garrido J."/>
        </authorList>
    </citation>
    <scope>NUCLEOTIDE SEQUENCE [LARGE SCALE GENOMIC DNA]</scope>
</reference>
<keyword evidence="2" id="KW-1015">Disulfide bond</keyword>
<feature type="signal peptide" evidence="4">
    <location>
        <begin position="1"/>
        <end position="19"/>
    </location>
</feature>
<dbReference type="AlphaFoldDB" id="A0AAV1N7J3"/>
<keyword evidence="1 4" id="KW-0732">Signal</keyword>
<dbReference type="Proteomes" id="UP001314229">
    <property type="component" value="Unassembled WGS sequence"/>
</dbReference>
<gene>
    <name evidence="5" type="ORF">FSCOSCO3_A022121</name>
</gene>
<proteinExistence type="predicted"/>
<organism evidence="5 6">
    <name type="scientific">Scomber scombrus</name>
    <name type="common">Atlantic mackerel</name>
    <name type="synonym">Scomber vernalis</name>
    <dbReference type="NCBI Taxonomy" id="13677"/>
    <lineage>
        <taxon>Eukaryota</taxon>
        <taxon>Metazoa</taxon>
        <taxon>Chordata</taxon>
        <taxon>Craniata</taxon>
        <taxon>Vertebrata</taxon>
        <taxon>Euteleostomi</taxon>
        <taxon>Actinopterygii</taxon>
        <taxon>Neopterygii</taxon>
        <taxon>Teleostei</taxon>
        <taxon>Neoteleostei</taxon>
        <taxon>Acanthomorphata</taxon>
        <taxon>Pelagiaria</taxon>
        <taxon>Scombriformes</taxon>
        <taxon>Scombridae</taxon>
        <taxon>Scomber</taxon>
    </lineage>
</organism>
<feature type="chain" id="PRO_5043527723" evidence="4">
    <location>
        <begin position="20"/>
        <end position="519"/>
    </location>
</feature>
<protein>
    <submittedName>
        <fullName evidence="5">Flocculation protein FLO11-like isoform X4</fullName>
    </submittedName>
</protein>
<evidence type="ECO:0000256" key="2">
    <source>
        <dbReference type="ARBA" id="ARBA00023157"/>
    </source>
</evidence>
<dbReference type="GO" id="GO:0006955">
    <property type="term" value="P:immune response"/>
    <property type="evidence" value="ECO:0007669"/>
    <property type="project" value="TreeGrafter"/>
</dbReference>
<evidence type="ECO:0000256" key="1">
    <source>
        <dbReference type="ARBA" id="ARBA00022729"/>
    </source>
</evidence>
<sequence length="519" mass="56674">MAGHLLLVILMYSFHELKAQVLLPPKLTVNPAVITETDSVTLNCQTPPSVSVTQCYFYTLNGGTTRVQPCLQTLTGTELLQMAHQRLPATVGLQCYYKAILGETNAPSKFSDTTFVTIQILLPPKLTVNPPVITETDSVTLNCQTPPSVSLNQCYFYTEGTIRVLSCLQTLTGTELLQMAHQRSPAEIKIKCYYTVKRGETNSPSPHSDTTSIVIQTLLPPKLTVNPAVITETDSVTLNCQTPPSVSVTDCYFRIREKPAKIFSCLKNLSGTELLKITNQSPPAEVKVKCFYLDTSSSPDSDESSIIIRTSLPPKLTVNPAVITETDSVTLNCQTPPSVSVTQCYFYTLSGGTIRVLSCLQTLTGTELLQMAHQSSPAEIKMKCYYTVKRGETNSPSPHSDTSFITIQRTVRDRSCLQTLTGTELLQMAHQRSPAEIKIKCYYTVKHGETNSPSPHSDTTSIMIQSAAENNERKTDLTTSISTTTSPVGGGDEGAAQPKRANGLLPGQQEPVPVHARYV</sequence>
<dbReference type="InterPro" id="IPR050488">
    <property type="entry name" value="Ig_Fc_receptor"/>
</dbReference>
<dbReference type="GO" id="GO:0009897">
    <property type="term" value="C:external side of plasma membrane"/>
    <property type="evidence" value="ECO:0007669"/>
    <property type="project" value="TreeGrafter"/>
</dbReference>
<feature type="region of interest" description="Disordered" evidence="3">
    <location>
        <begin position="470"/>
        <end position="519"/>
    </location>
</feature>
<accession>A0AAV1N7J3</accession>
<dbReference type="InterPro" id="IPR013783">
    <property type="entry name" value="Ig-like_fold"/>
</dbReference>
<evidence type="ECO:0000256" key="4">
    <source>
        <dbReference type="SAM" id="SignalP"/>
    </source>
</evidence>
<evidence type="ECO:0000313" key="6">
    <source>
        <dbReference type="Proteomes" id="UP001314229"/>
    </source>
</evidence>
<dbReference type="GO" id="GO:0004888">
    <property type="term" value="F:transmembrane signaling receptor activity"/>
    <property type="evidence" value="ECO:0007669"/>
    <property type="project" value="TreeGrafter"/>
</dbReference>
<evidence type="ECO:0000256" key="3">
    <source>
        <dbReference type="SAM" id="MobiDB-lite"/>
    </source>
</evidence>
<dbReference type="Gene3D" id="2.60.40.10">
    <property type="entry name" value="Immunoglobulins"/>
    <property type="match status" value="1"/>
</dbReference>